<keyword evidence="3" id="KW-1185">Reference proteome</keyword>
<evidence type="ECO:0000259" key="1">
    <source>
        <dbReference type="Pfam" id="PF01636"/>
    </source>
</evidence>
<accession>A0ABV9NHW7</accession>
<evidence type="ECO:0000313" key="3">
    <source>
        <dbReference type="Proteomes" id="UP001595892"/>
    </source>
</evidence>
<gene>
    <name evidence="2" type="ORF">ACFO3Q_02605</name>
</gene>
<dbReference type="RefSeq" id="WP_377003056.1">
    <property type="nucleotide sequence ID" value="NZ_JBHSGG010000003.1"/>
</dbReference>
<feature type="domain" description="Aminoglycoside phosphotransferase" evidence="1">
    <location>
        <begin position="46"/>
        <end position="125"/>
    </location>
</feature>
<dbReference type="EMBL" id="JBHSGG010000003">
    <property type="protein sequence ID" value="MFC4727059.1"/>
    <property type="molecule type" value="Genomic_DNA"/>
</dbReference>
<name>A0ABV9NHW7_9GAMM</name>
<dbReference type="SUPFAM" id="SSF56112">
    <property type="entry name" value="Protein kinase-like (PK-like)"/>
    <property type="match status" value="1"/>
</dbReference>
<proteinExistence type="predicted"/>
<dbReference type="InterPro" id="IPR011009">
    <property type="entry name" value="Kinase-like_dom_sf"/>
</dbReference>
<evidence type="ECO:0000313" key="2">
    <source>
        <dbReference type="EMBL" id="MFC4727059.1"/>
    </source>
</evidence>
<sequence>MSSTPSTVERADFGGRAVWVKRYGSGSRAGRLRAMDWLARKLGVAALRPPPHRGAAEAKRVERERLQALAEAGVHVPEVVGEGEALLILSDMGETLSSRLRSEPGERARQLVAQAAQALAEAHAAGAYLGQPVARNLTIDAEGRIGFLDFEEDPREVMSLHDAQTRDWLLFASGVVRHVPGGADAFAASIGDALRHESDAVRASVSAAAGRLAFVESATRWLGRRAGGLGAAVRGLRRALHALPVPLILVALLADYLHDGDIEALSLLMQLVD</sequence>
<organism evidence="2 3">
    <name type="scientific">Coralloluteibacterium thermophilum</name>
    <dbReference type="NCBI Taxonomy" id="2707049"/>
    <lineage>
        <taxon>Bacteria</taxon>
        <taxon>Pseudomonadati</taxon>
        <taxon>Pseudomonadota</taxon>
        <taxon>Gammaproteobacteria</taxon>
        <taxon>Lysobacterales</taxon>
        <taxon>Lysobacteraceae</taxon>
        <taxon>Coralloluteibacterium</taxon>
    </lineage>
</organism>
<dbReference type="InterPro" id="IPR002575">
    <property type="entry name" value="Aminoglycoside_PTrfase"/>
</dbReference>
<dbReference type="Proteomes" id="UP001595892">
    <property type="component" value="Unassembled WGS sequence"/>
</dbReference>
<dbReference type="Pfam" id="PF01636">
    <property type="entry name" value="APH"/>
    <property type="match status" value="1"/>
</dbReference>
<protein>
    <submittedName>
        <fullName evidence="2">Phosphotransferase</fullName>
    </submittedName>
</protein>
<comment type="caution">
    <text evidence="2">The sequence shown here is derived from an EMBL/GenBank/DDBJ whole genome shotgun (WGS) entry which is preliminary data.</text>
</comment>
<reference evidence="3" key="1">
    <citation type="journal article" date="2019" name="Int. J. Syst. Evol. Microbiol.">
        <title>The Global Catalogue of Microorganisms (GCM) 10K type strain sequencing project: providing services to taxonomists for standard genome sequencing and annotation.</title>
        <authorList>
            <consortium name="The Broad Institute Genomics Platform"/>
            <consortium name="The Broad Institute Genome Sequencing Center for Infectious Disease"/>
            <person name="Wu L."/>
            <person name="Ma J."/>
        </authorList>
    </citation>
    <scope>NUCLEOTIDE SEQUENCE [LARGE SCALE GENOMIC DNA]</scope>
    <source>
        <strain evidence="3">CGMCC 1.13574</strain>
    </source>
</reference>